<sequence length="391" mass="43302">MREHMLFISARNQNNQDIEGDIRTGNLLAVLLEKFAIDLLVYGDCTSAPAVEGVAGLKVHTVKRHVTPRRTMLRSLYTLRNYSPFSNADRDMKAMLEELCGATEYSHVFIAHSLLGNCIDRVRQMLPEAVIVTDAQRSESALSAGQAAVKRGISKPYHKLNAALVRRDEKRLMNKTGLLLATSEWDALSFKALSFEDAAKVHVVPVSIDMKEYPPVPDAHKENRIVLHWNLNTQQGKNAALLFIKKLYPLIKEEVPDVQCSIVGENLHADILSLVDKDASLTIADRCSTEAVLRSKVLISPLLEGCASRLHILEAWALKTAVVSTARGAEGLNCEHNRNILLAHSSAEMAAHVVRLLKEPELGALLADRAYQTLLKHYEASEVKAKLLSLV</sequence>
<dbReference type="Proteomes" id="UP000249890">
    <property type="component" value="Chromosome"/>
</dbReference>
<dbReference type="RefSeq" id="WP_087917759.1">
    <property type="nucleotide sequence ID" value="NZ_CP021780.1"/>
</dbReference>
<keyword evidence="2" id="KW-1185">Reference proteome</keyword>
<organism evidence="1 2">
    <name type="scientific">Paenibacillus donghaensis</name>
    <dbReference type="NCBI Taxonomy" id="414771"/>
    <lineage>
        <taxon>Bacteria</taxon>
        <taxon>Bacillati</taxon>
        <taxon>Bacillota</taxon>
        <taxon>Bacilli</taxon>
        <taxon>Bacillales</taxon>
        <taxon>Paenibacillaceae</taxon>
        <taxon>Paenibacillus</taxon>
    </lineage>
</organism>
<dbReference type="Gene3D" id="3.40.50.2000">
    <property type="entry name" value="Glycogen Phosphorylase B"/>
    <property type="match status" value="2"/>
</dbReference>
<accession>A0A2Z2KKF5</accession>
<reference evidence="1 2" key="1">
    <citation type="submission" date="2017-06" db="EMBL/GenBank/DDBJ databases">
        <title>Complete genome sequence of Paenibacillus donghaensis KCTC 13049T isolated from East Sea sediment, South Korea.</title>
        <authorList>
            <person name="Jung B.K."/>
            <person name="Hong S.-J."/>
            <person name="Shin J.-H."/>
        </authorList>
    </citation>
    <scope>NUCLEOTIDE SEQUENCE [LARGE SCALE GENOMIC DNA]</scope>
    <source>
        <strain evidence="1 2">KCTC 13049</strain>
    </source>
</reference>
<proteinExistence type="predicted"/>
<gene>
    <name evidence="1" type="ORF">B9T62_25120</name>
</gene>
<evidence type="ECO:0008006" key="3">
    <source>
        <dbReference type="Google" id="ProtNLM"/>
    </source>
</evidence>
<dbReference type="OrthoDB" id="9807209at2"/>
<protein>
    <recommendedName>
        <fullName evidence="3">Glycosyl transferase family 1 domain-containing protein</fullName>
    </recommendedName>
</protein>
<evidence type="ECO:0000313" key="2">
    <source>
        <dbReference type="Proteomes" id="UP000249890"/>
    </source>
</evidence>
<dbReference type="KEGG" id="pdh:B9T62_25120"/>
<dbReference type="SUPFAM" id="SSF53756">
    <property type="entry name" value="UDP-Glycosyltransferase/glycogen phosphorylase"/>
    <property type="match status" value="1"/>
</dbReference>
<dbReference type="EMBL" id="CP021780">
    <property type="protein sequence ID" value="ASA23773.1"/>
    <property type="molecule type" value="Genomic_DNA"/>
</dbReference>
<dbReference type="AlphaFoldDB" id="A0A2Z2KKF5"/>
<evidence type="ECO:0000313" key="1">
    <source>
        <dbReference type="EMBL" id="ASA23773.1"/>
    </source>
</evidence>
<dbReference type="Pfam" id="PF13692">
    <property type="entry name" value="Glyco_trans_1_4"/>
    <property type="match status" value="1"/>
</dbReference>
<name>A0A2Z2KKF5_9BACL</name>